<dbReference type="KEGG" id="tva:5468047"/>
<dbReference type="Proteomes" id="UP000001542">
    <property type="component" value="Unassembled WGS sequence"/>
</dbReference>
<dbReference type="EMBL" id="DS113183">
    <property type="protein sequence ID" value="EAY22493.1"/>
    <property type="molecule type" value="Genomic_DNA"/>
</dbReference>
<dbReference type="VEuPathDB" id="TrichDB:TVAGG3_0811190"/>
<evidence type="ECO:0000313" key="1">
    <source>
        <dbReference type="EMBL" id="EAY22493.1"/>
    </source>
</evidence>
<keyword evidence="2" id="KW-1185">Reference proteome</keyword>
<name>A2DAJ0_TRIV3</name>
<gene>
    <name evidence="1" type="ORF">TVAG_035160</name>
</gene>
<dbReference type="VEuPathDB" id="TrichDB:TVAG_035160"/>
<dbReference type="InParanoid" id="A2DAJ0"/>
<reference evidence="1" key="1">
    <citation type="submission" date="2006-10" db="EMBL/GenBank/DDBJ databases">
        <authorList>
            <person name="Amadeo P."/>
            <person name="Zhao Q."/>
            <person name="Wortman J."/>
            <person name="Fraser-Liggett C."/>
            <person name="Carlton J."/>
        </authorList>
    </citation>
    <scope>NUCLEOTIDE SEQUENCE</scope>
    <source>
        <strain evidence="1">G3</strain>
    </source>
</reference>
<protein>
    <submittedName>
        <fullName evidence="1">Uncharacterized protein</fullName>
    </submittedName>
</protein>
<dbReference type="AlphaFoldDB" id="A2DAJ0"/>
<proteinExistence type="predicted"/>
<accession>A2DAJ0</accession>
<sequence>MSDSALSLYILNVGQADFIFAIKKDLALVIDCGPRDSIINQENTDASDKDHLTDFLKNIIDNLNFVTIIATHRYDDNQNCLSELQTMIQDAGKAHITVKSFEGNSQSFINNELSNSLGDDVIITSLIPQNFYEHRLVLKISFGGKNILIPGKASEYLLEQLQDQFGDIDICLVAKPNNILKLFDLIPKRDGIPLLSIMSSKSPPIYIPDRETFDITFWTMQSNHGIPILEMNKSMICDFHKVFVYNIFQDIYFNSPAVFNKNNQICIIPTFSTSELATGDYYNIEIQMEHDNVASISMYTNASRLLYYFGKPTNSVNITDVWRNCLSGITKHTADFAKKRKDFIATNDCTFVFHRCPLLDELDQEITVLRNLEKLGFISGLILNSYDLLRDISNSTGITESKNEFEDLLWQVDAFCS</sequence>
<dbReference type="RefSeq" id="XP_001583479.1">
    <property type="nucleotide sequence ID" value="XM_001583429.1"/>
</dbReference>
<organism evidence="1 2">
    <name type="scientific">Trichomonas vaginalis (strain ATCC PRA-98 / G3)</name>
    <dbReference type="NCBI Taxonomy" id="412133"/>
    <lineage>
        <taxon>Eukaryota</taxon>
        <taxon>Metamonada</taxon>
        <taxon>Parabasalia</taxon>
        <taxon>Trichomonadida</taxon>
        <taxon>Trichomonadidae</taxon>
        <taxon>Trichomonas</taxon>
    </lineage>
</organism>
<reference evidence="1" key="2">
    <citation type="journal article" date="2007" name="Science">
        <title>Draft genome sequence of the sexually transmitted pathogen Trichomonas vaginalis.</title>
        <authorList>
            <person name="Carlton J.M."/>
            <person name="Hirt R.P."/>
            <person name="Silva J.C."/>
            <person name="Delcher A.L."/>
            <person name="Schatz M."/>
            <person name="Zhao Q."/>
            <person name="Wortman J.R."/>
            <person name="Bidwell S.L."/>
            <person name="Alsmark U.C.M."/>
            <person name="Besteiro S."/>
            <person name="Sicheritz-Ponten T."/>
            <person name="Noel C.J."/>
            <person name="Dacks J.B."/>
            <person name="Foster P.G."/>
            <person name="Simillion C."/>
            <person name="Van de Peer Y."/>
            <person name="Miranda-Saavedra D."/>
            <person name="Barton G.J."/>
            <person name="Westrop G.D."/>
            <person name="Mueller S."/>
            <person name="Dessi D."/>
            <person name="Fiori P.L."/>
            <person name="Ren Q."/>
            <person name="Paulsen I."/>
            <person name="Zhang H."/>
            <person name="Bastida-Corcuera F.D."/>
            <person name="Simoes-Barbosa A."/>
            <person name="Brown M.T."/>
            <person name="Hayes R.D."/>
            <person name="Mukherjee M."/>
            <person name="Okumura C.Y."/>
            <person name="Schneider R."/>
            <person name="Smith A.J."/>
            <person name="Vanacova S."/>
            <person name="Villalvazo M."/>
            <person name="Haas B.J."/>
            <person name="Pertea M."/>
            <person name="Feldblyum T.V."/>
            <person name="Utterback T.R."/>
            <person name="Shu C.L."/>
            <person name="Osoegawa K."/>
            <person name="de Jong P.J."/>
            <person name="Hrdy I."/>
            <person name="Horvathova L."/>
            <person name="Zubacova Z."/>
            <person name="Dolezal P."/>
            <person name="Malik S.B."/>
            <person name="Logsdon J.M. Jr."/>
            <person name="Henze K."/>
            <person name="Gupta A."/>
            <person name="Wang C.C."/>
            <person name="Dunne R.L."/>
            <person name="Upcroft J.A."/>
            <person name="Upcroft P."/>
            <person name="White O."/>
            <person name="Salzberg S.L."/>
            <person name="Tang P."/>
            <person name="Chiu C.-H."/>
            <person name="Lee Y.-S."/>
            <person name="Embley T.M."/>
            <person name="Coombs G.H."/>
            <person name="Mottram J.C."/>
            <person name="Tachezy J."/>
            <person name="Fraser-Liggett C.M."/>
            <person name="Johnson P.J."/>
        </authorList>
    </citation>
    <scope>NUCLEOTIDE SEQUENCE [LARGE SCALE GENOMIC DNA]</scope>
    <source>
        <strain evidence="1">G3</strain>
    </source>
</reference>
<evidence type="ECO:0000313" key="2">
    <source>
        <dbReference type="Proteomes" id="UP000001542"/>
    </source>
</evidence>